<dbReference type="InterPro" id="IPR038390">
    <property type="entry name" value="Metal_Tscrpt_repr_sf"/>
</dbReference>
<gene>
    <name evidence="1" type="ORF">COU88_01150</name>
</gene>
<reference evidence="2" key="1">
    <citation type="submission" date="2017-09" db="EMBL/GenBank/DDBJ databases">
        <title>Depth-based differentiation of microbial function through sediment-hosted aquifers and enrichment of novel symbionts in the deep terrestrial subsurface.</title>
        <authorList>
            <person name="Probst A.J."/>
            <person name="Ladd B."/>
            <person name="Jarett J.K."/>
            <person name="Geller-Mcgrath D.E."/>
            <person name="Sieber C.M.K."/>
            <person name="Emerson J.B."/>
            <person name="Anantharaman K."/>
            <person name="Thomas B.C."/>
            <person name="Malmstrom R."/>
            <person name="Stieglmeier M."/>
            <person name="Klingl A."/>
            <person name="Woyke T."/>
            <person name="Ryan C.M."/>
            <person name="Banfield J.F."/>
        </authorList>
    </citation>
    <scope>NUCLEOTIDE SEQUENCE [LARGE SCALE GENOMIC DNA]</scope>
</reference>
<dbReference type="EMBL" id="PFED01000046">
    <property type="protein sequence ID" value="PJE63142.1"/>
    <property type="molecule type" value="Genomic_DNA"/>
</dbReference>
<protein>
    <recommendedName>
        <fullName evidence="3">Cytoplasmic protein</fullName>
    </recommendedName>
</protein>
<organism evidence="1 2">
    <name type="scientific">Candidatus Roizmanbacteria bacterium CG10_big_fil_rev_8_21_14_0_10_39_6</name>
    <dbReference type="NCBI Taxonomy" id="1974853"/>
    <lineage>
        <taxon>Bacteria</taxon>
        <taxon>Candidatus Roizmaniibacteriota</taxon>
    </lineage>
</organism>
<sequence length="80" mass="8933">MGIQKQTIIAKRVNRIIGQLKGINNMLEQKRNCKDILLQINAIKAAVQNVGIEIARGELCSVAPEHKKILETVLKEVGRM</sequence>
<dbReference type="GO" id="GO:0046872">
    <property type="term" value="F:metal ion binding"/>
    <property type="evidence" value="ECO:0007669"/>
    <property type="project" value="InterPro"/>
</dbReference>
<evidence type="ECO:0000313" key="1">
    <source>
        <dbReference type="EMBL" id="PJE63142.1"/>
    </source>
</evidence>
<proteinExistence type="predicted"/>
<dbReference type="PANTHER" id="PTHR33677">
    <property type="entry name" value="TRANSCRIPTIONAL REPRESSOR FRMR-RELATED"/>
    <property type="match status" value="1"/>
</dbReference>
<dbReference type="GO" id="GO:0003677">
    <property type="term" value="F:DNA binding"/>
    <property type="evidence" value="ECO:0007669"/>
    <property type="project" value="InterPro"/>
</dbReference>
<name>A0A2M8KT88_9BACT</name>
<comment type="caution">
    <text evidence="1">The sequence shown here is derived from an EMBL/GenBank/DDBJ whole genome shotgun (WGS) entry which is preliminary data.</text>
</comment>
<dbReference type="AlphaFoldDB" id="A0A2M8KT88"/>
<dbReference type="Pfam" id="PF02583">
    <property type="entry name" value="Trns_repr_metal"/>
    <property type="match status" value="1"/>
</dbReference>
<accession>A0A2M8KT88</accession>
<dbReference type="Proteomes" id="UP000229554">
    <property type="component" value="Unassembled WGS sequence"/>
</dbReference>
<evidence type="ECO:0000313" key="2">
    <source>
        <dbReference type="Proteomes" id="UP000229554"/>
    </source>
</evidence>
<evidence type="ECO:0008006" key="3">
    <source>
        <dbReference type="Google" id="ProtNLM"/>
    </source>
</evidence>
<dbReference type="Gene3D" id="1.20.58.1000">
    <property type="entry name" value="Metal-sensitive repressor, helix protomer"/>
    <property type="match status" value="1"/>
</dbReference>
<dbReference type="GO" id="GO:0045892">
    <property type="term" value="P:negative regulation of DNA-templated transcription"/>
    <property type="evidence" value="ECO:0007669"/>
    <property type="project" value="UniProtKB-ARBA"/>
</dbReference>
<dbReference type="InterPro" id="IPR003735">
    <property type="entry name" value="Metal_Tscrpt_repr"/>
</dbReference>